<dbReference type="PRINTS" id="PR00195">
    <property type="entry name" value="DYNAMIN"/>
</dbReference>
<accession>A0A2T7CRQ8</accession>
<name>A0A2T7CRQ8_9POAL</name>
<dbReference type="InterPro" id="IPR045063">
    <property type="entry name" value="Dynamin_N"/>
</dbReference>
<keyword evidence="5" id="KW-1185">Reference proteome</keyword>
<dbReference type="InterPro" id="IPR030381">
    <property type="entry name" value="G_DYNAMIN_dom"/>
</dbReference>
<dbReference type="InterPro" id="IPR027417">
    <property type="entry name" value="P-loop_NTPase"/>
</dbReference>
<reference evidence="4 5" key="1">
    <citation type="submission" date="2018-04" db="EMBL/GenBank/DDBJ databases">
        <title>WGS assembly of Panicum hallii var. hallii HAL2.</title>
        <authorList>
            <person name="Lovell J."/>
            <person name="Jenkins J."/>
            <person name="Lowry D."/>
            <person name="Mamidi S."/>
            <person name="Sreedasyam A."/>
            <person name="Weng X."/>
            <person name="Barry K."/>
            <person name="Bonette J."/>
            <person name="Campitelli B."/>
            <person name="Daum C."/>
            <person name="Gordon S."/>
            <person name="Gould B."/>
            <person name="Lipzen A."/>
            <person name="MacQueen A."/>
            <person name="Palacio-Mejia J."/>
            <person name="Plott C."/>
            <person name="Shakirov E."/>
            <person name="Shu S."/>
            <person name="Yoshinaga Y."/>
            <person name="Zane M."/>
            <person name="Rokhsar D."/>
            <person name="Grimwood J."/>
            <person name="Schmutz J."/>
            <person name="Juenger T."/>
        </authorList>
    </citation>
    <scope>NUCLEOTIDE SEQUENCE [LARGE SCALE GENOMIC DNA]</scope>
    <source>
        <strain evidence="5">cv. HAL2</strain>
    </source>
</reference>
<proteinExistence type="predicted"/>
<dbReference type="SUPFAM" id="SSF52540">
    <property type="entry name" value="P-loop containing nucleoside triphosphate hydrolases"/>
    <property type="match status" value="1"/>
</dbReference>
<dbReference type="Gene3D" id="3.40.50.300">
    <property type="entry name" value="P-loop containing nucleotide triphosphate hydrolases"/>
    <property type="match status" value="1"/>
</dbReference>
<dbReference type="AlphaFoldDB" id="A0A2T7CRQ8"/>
<dbReference type="PROSITE" id="PS51718">
    <property type="entry name" value="G_DYNAMIN_2"/>
    <property type="match status" value="1"/>
</dbReference>
<organism evidence="4 5">
    <name type="scientific">Panicum hallii var. hallii</name>
    <dbReference type="NCBI Taxonomy" id="1504633"/>
    <lineage>
        <taxon>Eukaryota</taxon>
        <taxon>Viridiplantae</taxon>
        <taxon>Streptophyta</taxon>
        <taxon>Embryophyta</taxon>
        <taxon>Tracheophyta</taxon>
        <taxon>Spermatophyta</taxon>
        <taxon>Magnoliopsida</taxon>
        <taxon>Liliopsida</taxon>
        <taxon>Poales</taxon>
        <taxon>Poaceae</taxon>
        <taxon>PACMAD clade</taxon>
        <taxon>Panicoideae</taxon>
        <taxon>Panicodae</taxon>
        <taxon>Paniceae</taxon>
        <taxon>Panicinae</taxon>
        <taxon>Panicum</taxon>
        <taxon>Panicum sect. Panicum</taxon>
    </lineage>
</organism>
<dbReference type="PANTHER" id="PTHR11566">
    <property type="entry name" value="DYNAMIN"/>
    <property type="match status" value="1"/>
</dbReference>
<dbReference type="GO" id="GO:0008017">
    <property type="term" value="F:microtubule binding"/>
    <property type="evidence" value="ECO:0007669"/>
    <property type="project" value="TreeGrafter"/>
</dbReference>
<evidence type="ECO:0000259" key="3">
    <source>
        <dbReference type="PROSITE" id="PS51718"/>
    </source>
</evidence>
<dbReference type="GO" id="GO:0016020">
    <property type="term" value="C:membrane"/>
    <property type="evidence" value="ECO:0007669"/>
    <property type="project" value="TreeGrafter"/>
</dbReference>
<dbReference type="GO" id="GO:0005737">
    <property type="term" value="C:cytoplasm"/>
    <property type="evidence" value="ECO:0007669"/>
    <property type="project" value="TreeGrafter"/>
</dbReference>
<keyword evidence="2" id="KW-0732">Signal</keyword>
<feature type="region of interest" description="Disordered" evidence="1">
    <location>
        <begin position="108"/>
        <end position="128"/>
    </location>
</feature>
<dbReference type="Gramene" id="PUZ46001">
    <property type="protein sequence ID" value="PUZ46001"/>
    <property type="gene ID" value="GQ55_7G012000"/>
</dbReference>
<protein>
    <recommendedName>
        <fullName evidence="3">Dynamin-type G domain-containing protein</fullName>
    </recommendedName>
</protein>
<evidence type="ECO:0000256" key="2">
    <source>
        <dbReference type="SAM" id="SignalP"/>
    </source>
</evidence>
<dbReference type="OrthoDB" id="1931974at2759"/>
<feature type="domain" description="Dynamin-type G" evidence="3">
    <location>
        <begin position="154"/>
        <end position="241"/>
    </location>
</feature>
<evidence type="ECO:0000256" key="1">
    <source>
        <dbReference type="SAM" id="MobiDB-lite"/>
    </source>
</evidence>
<gene>
    <name evidence="4" type="ORF">GQ55_7G012000</name>
</gene>
<dbReference type="PANTHER" id="PTHR11566:SF169">
    <property type="entry name" value="DYNAMIN-LIKE PROTEIN C"/>
    <property type="match status" value="1"/>
</dbReference>
<feature type="chain" id="PRO_5015667311" description="Dynamin-type G domain-containing protein" evidence="2">
    <location>
        <begin position="22"/>
        <end position="241"/>
    </location>
</feature>
<dbReference type="GO" id="GO:0005874">
    <property type="term" value="C:microtubule"/>
    <property type="evidence" value="ECO:0007669"/>
    <property type="project" value="TreeGrafter"/>
</dbReference>
<dbReference type="InterPro" id="IPR022812">
    <property type="entry name" value="Dynamin"/>
</dbReference>
<evidence type="ECO:0000313" key="5">
    <source>
        <dbReference type="Proteomes" id="UP000244336"/>
    </source>
</evidence>
<feature type="region of interest" description="Disordered" evidence="1">
    <location>
        <begin position="71"/>
        <end position="94"/>
    </location>
</feature>
<dbReference type="Proteomes" id="UP000244336">
    <property type="component" value="Chromosome 7"/>
</dbReference>
<dbReference type="EMBL" id="CM009755">
    <property type="protein sequence ID" value="PUZ46001.1"/>
    <property type="molecule type" value="Genomic_DNA"/>
</dbReference>
<dbReference type="GO" id="GO:0003924">
    <property type="term" value="F:GTPase activity"/>
    <property type="evidence" value="ECO:0007669"/>
    <property type="project" value="TreeGrafter"/>
</dbReference>
<evidence type="ECO:0000313" key="4">
    <source>
        <dbReference type="EMBL" id="PUZ46001.1"/>
    </source>
</evidence>
<dbReference type="GO" id="GO:0005525">
    <property type="term" value="F:GTP binding"/>
    <property type="evidence" value="ECO:0007669"/>
    <property type="project" value="InterPro"/>
</dbReference>
<feature type="compositionally biased region" description="Basic residues" evidence="1">
    <location>
        <begin position="108"/>
        <end position="118"/>
    </location>
</feature>
<dbReference type="STRING" id="1504633.A0A2T7CRQ8"/>
<dbReference type="Pfam" id="PF00350">
    <property type="entry name" value="Dynamin_N"/>
    <property type="match status" value="1"/>
</dbReference>
<feature type="signal peptide" evidence="2">
    <location>
        <begin position="1"/>
        <end position="21"/>
    </location>
</feature>
<sequence length="241" mass="26641">MWPPGRALPLAPLALLAQGQGGPLPAPCREPQPPVLRTPPPRGPEPFAALLPLLLLRSLWPFQLCHQEKGSENPAIERSVPMGDGPGSHSDPSTSWQLIALQCRRRGGRRTRWSRRPHPPSSTRQAASAADWNWKARFEAYNRLQAAAADFGEKLPIPEIVAVGGQSDGKSSLLEALFGFRFNLREVEMGTRRPLVLQMVHDPTAHDPRCRFKEDSEEYGSPVVVATKIADVIKQRTQSHP</sequence>